<dbReference type="InterPro" id="IPR012675">
    <property type="entry name" value="Beta-grasp_dom_sf"/>
</dbReference>
<reference evidence="2 3" key="1">
    <citation type="submission" date="2017-03" db="EMBL/GenBank/DDBJ databases">
        <title>Genome sequence of Paracoccus contaminans isolated from a water microcosm.</title>
        <authorList>
            <person name="Aurass P."/>
            <person name="Karste S."/>
            <person name="Trost E."/>
            <person name="Glaeser S.P."/>
            <person name="Kaempfer P."/>
            <person name="Flieger A."/>
        </authorList>
    </citation>
    <scope>NUCLEOTIDE SEQUENCE [LARGE SCALE GENOMIC DNA]</scope>
    <source>
        <strain evidence="3">RKI 16-01929T\LMG 29738T\CCM 8701T\CIP 111112T</strain>
    </source>
</reference>
<dbReference type="Gene3D" id="3.10.20.30">
    <property type="match status" value="1"/>
</dbReference>
<protein>
    <submittedName>
        <fullName evidence="2">Uncharacterized protein</fullName>
    </submittedName>
</protein>
<dbReference type="RefSeq" id="WP_085377087.1">
    <property type="nucleotide sequence ID" value="NZ_CP020612.1"/>
</dbReference>
<accession>A0A1W6CVU8</accession>
<name>A0A1W6CVU8_9RHOB</name>
<organism evidence="2 3">
    <name type="scientific">Paracoccus contaminans</name>
    <dbReference type="NCBI Taxonomy" id="1945662"/>
    <lineage>
        <taxon>Bacteria</taxon>
        <taxon>Pseudomonadati</taxon>
        <taxon>Pseudomonadota</taxon>
        <taxon>Alphaproteobacteria</taxon>
        <taxon>Rhodobacterales</taxon>
        <taxon>Paracoccaceae</taxon>
        <taxon>Paracoccus</taxon>
    </lineage>
</organism>
<dbReference type="AlphaFoldDB" id="A0A1W6CVU8"/>
<gene>
    <name evidence="2" type="ORF">B0A89_04350</name>
</gene>
<keyword evidence="3" id="KW-1185">Reference proteome</keyword>
<sequence length="105" mass="10921">MATLTHVAAEGARTTLRDDAGADVVHTPLAHDAGGIVGRWRGAMTCATSHGHLDAAWAGRTGARRAGGHDMLEGAEWAPASRPFSQIRPTPEPDGLAVHLPGEQL</sequence>
<evidence type="ECO:0000256" key="1">
    <source>
        <dbReference type="SAM" id="MobiDB-lite"/>
    </source>
</evidence>
<dbReference type="EMBL" id="CP020612">
    <property type="protein sequence ID" value="ARJ68976.1"/>
    <property type="molecule type" value="Genomic_DNA"/>
</dbReference>
<evidence type="ECO:0000313" key="3">
    <source>
        <dbReference type="Proteomes" id="UP000193017"/>
    </source>
</evidence>
<feature type="region of interest" description="Disordered" evidence="1">
    <location>
        <begin position="1"/>
        <end position="20"/>
    </location>
</feature>
<evidence type="ECO:0000313" key="2">
    <source>
        <dbReference type="EMBL" id="ARJ68976.1"/>
    </source>
</evidence>
<dbReference type="Proteomes" id="UP000193017">
    <property type="component" value="Chromosome"/>
</dbReference>
<dbReference type="KEGG" id="pcon:B0A89_04350"/>
<proteinExistence type="predicted"/>
<dbReference type="STRING" id="1945662.B0A89_04350"/>